<dbReference type="Proteomes" id="UP001144471">
    <property type="component" value="Unassembled WGS sequence"/>
</dbReference>
<dbReference type="Pfam" id="PF00300">
    <property type="entry name" value="His_Phos_1"/>
    <property type="match status" value="1"/>
</dbReference>
<dbReference type="RefSeq" id="WP_281835117.1">
    <property type="nucleotide sequence ID" value="NZ_BSDY01000006.1"/>
</dbReference>
<dbReference type="SUPFAM" id="SSF53254">
    <property type="entry name" value="Phosphoglycerate mutase-like"/>
    <property type="match status" value="1"/>
</dbReference>
<sequence length="198" mass="23281">MGRLILVRHGESELNRDGIFYGQLDPELTEKGVRQAKEAKEILRAFHYDEIYVSDLVRARDTARILNHRELEVIETERLRELNFGIFEGLKYEEILEKYPEEEALWREKWQDYDYESGESVRELQRRSVEFIEEKLEEEKDILVVAHWGVINCVLSHYLTGGLEGYWKFATDNCGIAVINFRDKFPVLEGLNIGGKKL</sequence>
<dbReference type="GO" id="GO:0016791">
    <property type="term" value="F:phosphatase activity"/>
    <property type="evidence" value="ECO:0007669"/>
    <property type="project" value="TreeGrafter"/>
</dbReference>
<dbReference type="InterPro" id="IPR029033">
    <property type="entry name" value="His_PPase_superfam"/>
</dbReference>
<feature type="binding site" evidence="2">
    <location>
        <begin position="8"/>
        <end position="15"/>
    </location>
    <ligand>
        <name>substrate</name>
    </ligand>
</feature>
<protein>
    <submittedName>
        <fullName evidence="3">Alpha-ribazole-5'-phosphate phosphatase</fullName>
    </submittedName>
</protein>
<evidence type="ECO:0000313" key="4">
    <source>
        <dbReference type="Proteomes" id="UP001144471"/>
    </source>
</evidence>
<accession>A0A9W6GL51</accession>
<dbReference type="PANTHER" id="PTHR48100">
    <property type="entry name" value="BROAD-SPECIFICITY PHOSPHATASE YOR283W-RELATED"/>
    <property type="match status" value="1"/>
</dbReference>
<dbReference type="PANTHER" id="PTHR48100:SF59">
    <property type="entry name" value="ADENOSYLCOBALAMIN_ALPHA-RIBAZOLE PHOSPHATASE"/>
    <property type="match status" value="1"/>
</dbReference>
<keyword evidence="4" id="KW-1185">Reference proteome</keyword>
<comment type="caution">
    <text evidence="3">The sequence shown here is derived from an EMBL/GenBank/DDBJ whole genome shotgun (WGS) entry which is preliminary data.</text>
</comment>
<evidence type="ECO:0000256" key="2">
    <source>
        <dbReference type="PIRSR" id="PIRSR613078-2"/>
    </source>
</evidence>
<dbReference type="CDD" id="cd07067">
    <property type="entry name" value="HP_PGM_like"/>
    <property type="match status" value="1"/>
</dbReference>
<dbReference type="GO" id="GO:0005737">
    <property type="term" value="C:cytoplasm"/>
    <property type="evidence" value="ECO:0007669"/>
    <property type="project" value="TreeGrafter"/>
</dbReference>
<organism evidence="3 4">
    <name type="scientific">Propionigenium maris DSM 9537</name>
    <dbReference type="NCBI Taxonomy" id="1123000"/>
    <lineage>
        <taxon>Bacteria</taxon>
        <taxon>Fusobacteriati</taxon>
        <taxon>Fusobacteriota</taxon>
        <taxon>Fusobacteriia</taxon>
        <taxon>Fusobacteriales</taxon>
        <taxon>Fusobacteriaceae</taxon>
        <taxon>Propionigenium</taxon>
    </lineage>
</organism>
<dbReference type="Gene3D" id="3.40.50.1240">
    <property type="entry name" value="Phosphoglycerate mutase-like"/>
    <property type="match status" value="1"/>
</dbReference>
<feature type="binding site" evidence="2">
    <location>
        <position position="58"/>
    </location>
    <ligand>
        <name>substrate</name>
    </ligand>
</feature>
<feature type="active site" description="Tele-phosphohistidine intermediate" evidence="1">
    <location>
        <position position="9"/>
    </location>
</feature>
<dbReference type="AlphaFoldDB" id="A0A9W6GL51"/>
<feature type="active site" description="Proton donor/acceptor" evidence="1">
    <location>
        <position position="81"/>
    </location>
</feature>
<dbReference type="PROSITE" id="PS00175">
    <property type="entry name" value="PG_MUTASE"/>
    <property type="match status" value="1"/>
</dbReference>
<dbReference type="InterPro" id="IPR001345">
    <property type="entry name" value="PG/BPGM_mutase_AS"/>
</dbReference>
<name>A0A9W6GL51_9FUSO</name>
<evidence type="ECO:0000313" key="3">
    <source>
        <dbReference type="EMBL" id="GLI56170.1"/>
    </source>
</evidence>
<gene>
    <name evidence="3" type="ORF">PM10SUCC1_16840</name>
</gene>
<proteinExistence type="predicted"/>
<reference evidence="3" key="1">
    <citation type="submission" date="2022-12" db="EMBL/GenBank/DDBJ databases">
        <title>Reference genome sequencing for broad-spectrum identification of bacterial and archaeal isolates by mass spectrometry.</title>
        <authorList>
            <person name="Sekiguchi Y."/>
            <person name="Tourlousse D.M."/>
        </authorList>
    </citation>
    <scope>NUCLEOTIDE SEQUENCE</scope>
    <source>
        <strain evidence="3">10succ1</strain>
    </source>
</reference>
<dbReference type="SMART" id="SM00855">
    <property type="entry name" value="PGAM"/>
    <property type="match status" value="1"/>
</dbReference>
<evidence type="ECO:0000256" key="1">
    <source>
        <dbReference type="PIRSR" id="PIRSR613078-1"/>
    </source>
</evidence>
<dbReference type="InterPro" id="IPR013078">
    <property type="entry name" value="His_Pase_superF_clade-1"/>
</dbReference>
<dbReference type="EMBL" id="BSDY01000006">
    <property type="protein sequence ID" value="GLI56170.1"/>
    <property type="molecule type" value="Genomic_DNA"/>
</dbReference>
<dbReference type="InterPro" id="IPR050275">
    <property type="entry name" value="PGM_Phosphatase"/>
</dbReference>